<feature type="non-terminal residue" evidence="1">
    <location>
        <position position="112"/>
    </location>
</feature>
<organism evidence="1 2">
    <name type="scientific">Racocetra persica</name>
    <dbReference type="NCBI Taxonomy" id="160502"/>
    <lineage>
        <taxon>Eukaryota</taxon>
        <taxon>Fungi</taxon>
        <taxon>Fungi incertae sedis</taxon>
        <taxon>Mucoromycota</taxon>
        <taxon>Glomeromycotina</taxon>
        <taxon>Glomeromycetes</taxon>
        <taxon>Diversisporales</taxon>
        <taxon>Gigasporaceae</taxon>
        <taxon>Racocetra</taxon>
    </lineage>
</organism>
<accession>A0ACA9RTK0</accession>
<gene>
    <name evidence="1" type="ORF">RPERSI_LOCUS22896</name>
</gene>
<protein>
    <submittedName>
        <fullName evidence="1">34180_t:CDS:1</fullName>
    </submittedName>
</protein>
<dbReference type="Proteomes" id="UP000789920">
    <property type="component" value="Unassembled WGS sequence"/>
</dbReference>
<name>A0ACA9RTK0_9GLOM</name>
<evidence type="ECO:0000313" key="1">
    <source>
        <dbReference type="EMBL" id="CAG8809593.1"/>
    </source>
</evidence>
<sequence length="112" mass="13194">IVNQSDEPSEFDEFDEFDEYNKPDEFDESNERLKIISEFMAANMRIPELSIILKEYTDTVYRYASEFLITHEIIYRCMSKYIKTQEIAQQYNNLDAYGSIPVTIAEIPVDVT</sequence>
<evidence type="ECO:0000313" key="2">
    <source>
        <dbReference type="Proteomes" id="UP000789920"/>
    </source>
</evidence>
<keyword evidence="2" id="KW-1185">Reference proteome</keyword>
<reference evidence="1" key="1">
    <citation type="submission" date="2021-06" db="EMBL/GenBank/DDBJ databases">
        <authorList>
            <person name="Kallberg Y."/>
            <person name="Tangrot J."/>
            <person name="Rosling A."/>
        </authorList>
    </citation>
    <scope>NUCLEOTIDE SEQUENCE</scope>
    <source>
        <strain evidence="1">MA461A</strain>
    </source>
</reference>
<proteinExistence type="predicted"/>
<dbReference type="EMBL" id="CAJVQC010070294">
    <property type="protein sequence ID" value="CAG8809593.1"/>
    <property type="molecule type" value="Genomic_DNA"/>
</dbReference>
<comment type="caution">
    <text evidence="1">The sequence shown here is derived from an EMBL/GenBank/DDBJ whole genome shotgun (WGS) entry which is preliminary data.</text>
</comment>
<feature type="non-terminal residue" evidence="1">
    <location>
        <position position="1"/>
    </location>
</feature>